<dbReference type="GO" id="GO:0046872">
    <property type="term" value="F:metal ion binding"/>
    <property type="evidence" value="ECO:0007669"/>
    <property type="project" value="UniProtKB-UniRule"/>
</dbReference>
<dbReference type="NCBIfam" id="TIGR00196">
    <property type="entry name" value="yjeF_cterm"/>
    <property type="match status" value="1"/>
</dbReference>
<evidence type="ECO:0000259" key="21">
    <source>
        <dbReference type="PROSITE" id="PS51383"/>
    </source>
</evidence>
<dbReference type="PROSITE" id="PS51383">
    <property type="entry name" value="YJEF_C_3"/>
    <property type="match status" value="1"/>
</dbReference>
<dbReference type="AlphaFoldDB" id="A0A1I1E8S9"/>
<protein>
    <recommendedName>
        <fullName evidence="19">Bifunctional NAD(P)H-hydrate repair enzyme</fullName>
    </recommendedName>
    <alternativeName>
        <fullName evidence="19">Nicotinamide nucleotide repair protein</fullName>
    </alternativeName>
    <domain>
        <recommendedName>
            <fullName evidence="19">ADP-dependent (S)-NAD(P)H-hydrate dehydratase</fullName>
            <ecNumber evidence="19">4.2.1.136</ecNumber>
        </recommendedName>
        <alternativeName>
            <fullName evidence="19">ADP-dependent NAD(P)HX dehydratase</fullName>
        </alternativeName>
    </domain>
    <domain>
        <recommendedName>
            <fullName evidence="19">NAD(P)H-hydrate epimerase</fullName>
            <ecNumber evidence="19">5.1.99.6</ecNumber>
        </recommendedName>
    </domain>
</protein>
<evidence type="ECO:0000256" key="18">
    <source>
        <dbReference type="HAMAP-Rule" id="MF_01966"/>
    </source>
</evidence>
<feature type="binding site" evidence="17">
    <location>
        <position position="309"/>
    </location>
    <ligand>
        <name>(6S)-NADPHX</name>
        <dbReference type="ChEBI" id="CHEBI:64076"/>
    </ligand>
</feature>
<comment type="similarity">
    <text evidence="3 19">In the N-terminal section; belongs to the NnrE/AIBP family.</text>
</comment>
<comment type="catalytic activity">
    <reaction evidence="1 18 19">
        <text>(6R)-NADHX = (6S)-NADHX</text>
        <dbReference type="Rhea" id="RHEA:32215"/>
        <dbReference type="ChEBI" id="CHEBI:64074"/>
        <dbReference type="ChEBI" id="CHEBI:64075"/>
        <dbReference type="EC" id="5.1.99.6"/>
    </reaction>
</comment>
<dbReference type="InterPro" id="IPR036652">
    <property type="entry name" value="YjeF_N_dom_sf"/>
</dbReference>
<organism evidence="23 24">
    <name type="scientific">Streptomyces aidingensis</name>
    <dbReference type="NCBI Taxonomy" id="910347"/>
    <lineage>
        <taxon>Bacteria</taxon>
        <taxon>Bacillati</taxon>
        <taxon>Actinomycetota</taxon>
        <taxon>Actinomycetes</taxon>
        <taxon>Kitasatosporales</taxon>
        <taxon>Streptomycetaceae</taxon>
        <taxon>Streptomyces</taxon>
    </lineage>
</organism>
<evidence type="ECO:0000256" key="11">
    <source>
        <dbReference type="ARBA" id="ARBA00023235"/>
    </source>
</evidence>
<evidence type="ECO:0000256" key="16">
    <source>
        <dbReference type="ARBA" id="ARBA00049209"/>
    </source>
</evidence>
<evidence type="ECO:0000256" key="9">
    <source>
        <dbReference type="ARBA" id="ARBA00022958"/>
    </source>
</evidence>
<comment type="function">
    <text evidence="14 19">Bifunctional enzyme that catalyzes the epimerization of the S- and R-forms of NAD(P)HX and the dehydration of the S-form of NAD(P)HX at the expense of ADP, which is converted to AMP. This allows the repair of both epimers of NAD(P)HX, a damaged form of NAD(P)H that is a result of enzymatic or heat-dependent hydration.</text>
</comment>
<evidence type="ECO:0000256" key="6">
    <source>
        <dbReference type="ARBA" id="ARBA00022741"/>
    </source>
</evidence>
<feature type="binding site" evidence="18">
    <location>
        <position position="158"/>
    </location>
    <ligand>
        <name>(6S)-NADPHX</name>
        <dbReference type="ChEBI" id="CHEBI:64076"/>
    </ligand>
</feature>
<dbReference type="EC" id="4.2.1.136" evidence="19"/>
<sequence length="514" mass="50728">MRSGYHVATVRSAERALMARLPEGTLMRRAAAGLAAVCAEVLGARSGGRVYGARVALLVGSGDNGGDALHAGARLAARGAGVTAVLLNPDRAHPGGLAALLGRGGTAVPAERGGPVLRRADLVMDGIVGIGGQGGLRPAAARLVRQAGEGGAAMVAVDLPSGVHPDTGEVPGEAVRADVTVTFGTHKPGLLIDPGREHAGVLRPVDIGLGPELARLAGGPDVCALQHPDVAALLPVPGAESDKYRRGVVGVAAGSERYPGAAVLAVAGALRGGAGAVRFVGPPAGAVLARHPETLIGRGRVQAWVAGSGLGDAPEARERLAHALKAEVPVVVDADGLRLLDEALPAGGRTAPLVLTPHAGEAAALLGSERATVEASRLAAVRELVRRTGATVLLKGSTTLVAGPTGPVYVNPTGTGWLATAGSGDVLAGLIGSLLAAGLAPRDAAAAGAYLHGLAARRLTPPFTASEVAEALPAAWRLLRGHGHGHGHGDRALPGAGVRRTGPGGGAGPGAPGG</sequence>
<comment type="caution">
    <text evidence="18">Lacks conserved residue(s) required for the propagation of feature annotation.</text>
</comment>
<reference evidence="23 24" key="1">
    <citation type="submission" date="2016-10" db="EMBL/GenBank/DDBJ databases">
        <authorList>
            <person name="de Groot N.N."/>
        </authorList>
    </citation>
    <scope>NUCLEOTIDE SEQUENCE [LARGE SCALE GENOMIC DNA]</scope>
    <source>
        <strain evidence="23 24">CGMCC 4.5739</strain>
    </source>
</reference>
<feature type="region of interest" description="Disordered" evidence="20">
    <location>
        <begin position="483"/>
        <end position="514"/>
    </location>
</feature>
<comment type="cofactor">
    <cofactor evidence="17">
        <name>Mg(2+)</name>
        <dbReference type="ChEBI" id="CHEBI:18420"/>
    </cofactor>
</comment>
<dbReference type="PROSITE" id="PS01050">
    <property type="entry name" value="YJEF_C_2"/>
    <property type="match status" value="1"/>
</dbReference>
<keyword evidence="7 17" id="KW-0067">ATP-binding</keyword>
<dbReference type="GO" id="GO:0052856">
    <property type="term" value="F:NAD(P)HX epimerase activity"/>
    <property type="evidence" value="ECO:0007669"/>
    <property type="project" value="UniProtKB-UniRule"/>
</dbReference>
<dbReference type="PANTHER" id="PTHR12592:SF0">
    <property type="entry name" value="ATP-DEPENDENT (S)-NAD(P)H-HYDRATE DEHYDRATASE"/>
    <property type="match status" value="1"/>
</dbReference>
<dbReference type="RefSeq" id="WP_093836654.1">
    <property type="nucleotide sequence ID" value="NZ_FOLM01000001.1"/>
</dbReference>
<name>A0A1I1E8S9_9ACTN</name>
<feature type="binding site" evidence="18">
    <location>
        <position position="125"/>
    </location>
    <ligand>
        <name>K(+)</name>
        <dbReference type="ChEBI" id="CHEBI:29103"/>
    </ligand>
</feature>
<dbReference type="InterPro" id="IPR029056">
    <property type="entry name" value="Ribokinase-like"/>
</dbReference>
<comment type="catalytic activity">
    <reaction evidence="15 17 19">
        <text>(6S)-NADHX + ADP = AMP + phosphate + NADH + H(+)</text>
        <dbReference type="Rhea" id="RHEA:32223"/>
        <dbReference type="ChEBI" id="CHEBI:15378"/>
        <dbReference type="ChEBI" id="CHEBI:43474"/>
        <dbReference type="ChEBI" id="CHEBI:57945"/>
        <dbReference type="ChEBI" id="CHEBI:64074"/>
        <dbReference type="ChEBI" id="CHEBI:456215"/>
        <dbReference type="ChEBI" id="CHEBI:456216"/>
        <dbReference type="EC" id="4.2.1.136"/>
    </reaction>
</comment>
<evidence type="ECO:0000256" key="5">
    <source>
        <dbReference type="ARBA" id="ARBA00022723"/>
    </source>
</evidence>
<evidence type="ECO:0000256" key="20">
    <source>
        <dbReference type="SAM" id="MobiDB-lite"/>
    </source>
</evidence>
<keyword evidence="10 17" id="KW-0520">NAD</keyword>
<feature type="binding site" evidence="17">
    <location>
        <position position="261"/>
    </location>
    <ligand>
        <name>(6S)-NADPHX</name>
        <dbReference type="ChEBI" id="CHEBI:64076"/>
    </ligand>
</feature>
<evidence type="ECO:0000256" key="15">
    <source>
        <dbReference type="ARBA" id="ARBA00048238"/>
    </source>
</evidence>
<dbReference type="Gene3D" id="3.40.1190.20">
    <property type="match status" value="1"/>
</dbReference>
<dbReference type="Proteomes" id="UP000199207">
    <property type="component" value="Unassembled WGS sequence"/>
</dbReference>
<keyword evidence="5 18" id="KW-0479">Metal-binding</keyword>
<keyword evidence="6 17" id="KW-0547">Nucleotide-binding</keyword>
<evidence type="ECO:0000313" key="24">
    <source>
        <dbReference type="Proteomes" id="UP000199207"/>
    </source>
</evidence>
<dbReference type="OrthoDB" id="9806925at2"/>
<evidence type="ECO:0000256" key="1">
    <source>
        <dbReference type="ARBA" id="ARBA00000013"/>
    </source>
</evidence>
<feature type="compositionally biased region" description="Gly residues" evidence="20">
    <location>
        <begin position="502"/>
        <end position="514"/>
    </location>
</feature>
<comment type="similarity">
    <text evidence="18">Belongs to the NnrE/AIBP family.</text>
</comment>
<dbReference type="Gene3D" id="3.40.50.10260">
    <property type="entry name" value="YjeF N-terminal domain"/>
    <property type="match status" value="1"/>
</dbReference>
<evidence type="ECO:0000256" key="19">
    <source>
        <dbReference type="PIRNR" id="PIRNR017184"/>
    </source>
</evidence>
<dbReference type="GO" id="GO:0016301">
    <property type="term" value="F:kinase activity"/>
    <property type="evidence" value="ECO:0007669"/>
    <property type="project" value="UniProtKB-KW"/>
</dbReference>
<feature type="domain" description="YjeF C-terminal" evidence="21">
    <location>
        <begin position="226"/>
        <end position="479"/>
    </location>
</feature>
<dbReference type="PIRSF" id="PIRSF017184">
    <property type="entry name" value="Nnr"/>
    <property type="match status" value="1"/>
</dbReference>
<dbReference type="SUPFAM" id="SSF64153">
    <property type="entry name" value="YjeF N-terminal domain-like"/>
    <property type="match status" value="1"/>
</dbReference>
<keyword evidence="8 17" id="KW-0521">NADP</keyword>
<proteinExistence type="inferred from homology"/>
<comment type="catalytic activity">
    <reaction evidence="16 17 19">
        <text>(6S)-NADPHX + ADP = AMP + phosphate + NADPH + H(+)</text>
        <dbReference type="Rhea" id="RHEA:32235"/>
        <dbReference type="ChEBI" id="CHEBI:15378"/>
        <dbReference type="ChEBI" id="CHEBI:43474"/>
        <dbReference type="ChEBI" id="CHEBI:57783"/>
        <dbReference type="ChEBI" id="CHEBI:64076"/>
        <dbReference type="ChEBI" id="CHEBI:456215"/>
        <dbReference type="ChEBI" id="CHEBI:456216"/>
        <dbReference type="EC" id="4.2.1.136"/>
    </reaction>
</comment>
<feature type="binding site" evidence="17">
    <location>
        <position position="425"/>
    </location>
    <ligand>
        <name>(6S)-NADPHX</name>
        <dbReference type="ChEBI" id="CHEBI:64076"/>
    </ligand>
</feature>
<comment type="function">
    <text evidence="17">Catalyzes the dehydration of the S-form of NAD(P)HX at the expense of ADP, which is converted to AMP. Together with NAD(P)HX epimerase, which catalyzes the epimerization of the S- and R-forms, the enzyme allows the repair of both epimers of NAD(P)HX, a damaged form of NAD(P)H that is a result of enzymatic or heat-dependent hydration.</text>
</comment>
<dbReference type="PANTHER" id="PTHR12592">
    <property type="entry name" value="ATP-DEPENDENT (S)-NAD(P)H-HYDRATE DEHYDRATASE FAMILY MEMBER"/>
    <property type="match status" value="1"/>
</dbReference>
<gene>
    <name evidence="17" type="primary">nnrD</name>
    <name evidence="18" type="synonym">nnrE</name>
    <name evidence="23" type="ORF">SAMN05421773_101191</name>
</gene>
<feature type="binding site" evidence="17">
    <location>
        <position position="358"/>
    </location>
    <ligand>
        <name>(6S)-NADPHX</name>
        <dbReference type="ChEBI" id="CHEBI:64076"/>
    </ligand>
</feature>
<feature type="binding site" evidence="17">
    <location>
        <position position="424"/>
    </location>
    <ligand>
        <name>AMP</name>
        <dbReference type="ChEBI" id="CHEBI:456215"/>
    </ligand>
</feature>
<feature type="binding site" evidence="18">
    <location>
        <begin position="63"/>
        <end position="67"/>
    </location>
    <ligand>
        <name>(6S)-NADPHX</name>
        <dbReference type="ChEBI" id="CHEBI:64076"/>
    </ligand>
</feature>
<evidence type="ECO:0000256" key="3">
    <source>
        <dbReference type="ARBA" id="ARBA00006001"/>
    </source>
</evidence>
<comment type="catalytic activity">
    <reaction evidence="2 18 19">
        <text>(6R)-NADPHX = (6S)-NADPHX</text>
        <dbReference type="Rhea" id="RHEA:32227"/>
        <dbReference type="ChEBI" id="CHEBI:64076"/>
        <dbReference type="ChEBI" id="CHEBI:64077"/>
        <dbReference type="EC" id="5.1.99.6"/>
    </reaction>
</comment>
<dbReference type="InterPro" id="IPR017953">
    <property type="entry name" value="Carbohydrate_kinase_pred_CS"/>
</dbReference>
<feature type="domain" description="YjeF N-terminal" evidence="22">
    <location>
        <begin position="10"/>
        <end position="215"/>
    </location>
</feature>
<dbReference type="GO" id="GO:0046496">
    <property type="term" value="P:nicotinamide nucleotide metabolic process"/>
    <property type="evidence" value="ECO:0007669"/>
    <property type="project" value="UniProtKB-UniRule"/>
</dbReference>
<accession>A0A1I1E8S9</accession>
<keyword evidence="24" id="KW-1185">Reference proteome</keyword>
<comment type="subunit">
    <text evidence="17">Homotetramer.</text>
</comment>
<feature type="binding site" evidence="17">
    <location>
        <begin position="395"/>
        <end position="399"/>
    </location>
    <ligand>
        <name>AMP</name>
        <dbReference type="ChEBI" id="CHEBI:456215"/>
    </ligand>
</feature>
<dbReference type="GO" id="GO:0005524">
    <property type="term" value="F:ATP binding"/>
    <property type="evidence" value="ECO:0007669"/>
    <property type="project" value="UniProtKB-UniRule"/>
</dbReference>
<dbReference type="CDD" id="cd01171">
    <property type="entry name" value="YXKO-related"/>
    <property type="match status" value="1"/>
</dbReference>
<dbReference type="GO" id="GO:0052855">
    <property type="term" value="F:ADP-dependent NAD(P)H-hydrate dehydratase activity"/>
    <property type="evidence" value="ECO:0007669"/>
    <property type="project" value="UniProtKB-UniRule"/>
</dbReference>
<evidence type="ECO:0000259" key="22">
    <source>
        <dbReference type="PROSITE" id="PS51385"/>
    </source>
</evidence>
<comment type="similarity">
    <text evidence="17">Belongs to the NnrD/CARKD family.</text>
</comment>
<evidence type="ECO:0000256" key="10">
    <source>
        <dbReference type="ARBA" id="ARBA00023027"/>
    </source>
</evidence>
<evidence type="ECO:0000256" key="7">
    <source>
        <dbReference type="ARBA" id="ARBA00022840"/>
    </source>
</evidence>
<dbReference type="Pfam" id="PF03853">
    <property type="entry name" value="YjeF_N"/>
    <property type="match status" value="1"/>
</dbReference>
<dbReference type="Pfam" id="PF01256">
    <property type="entry name" value="Carb_kinase"/>
    <property type="match status" value="1"/>
</dbReference>
<keyword evidence="13" id="KW-0511">Multifunctional enzyme</keyword>
<keyword evidence="23" id="KW-0808">Transferase</keyword>
<dbReference type="PROSITE" id="PS51385">
    <property type="entry name" value="YJEF_N"/>
    <property type="match status" value="1"/>
</dbReference>
<feature type="binding site" evidence="18">
    <location>
        <begin position="129"/>
        <end position="135"/>
    </location>
    <ligand>
        <name>(6S)-NADPHX</name>
        <dbReference type="ChEBI" id="CHEBI:64076"/>
    </ligand>
</feature>
<evidence type="ECO:0000256" key="8">
    <source>
        <dbReference type="ARBA" id="ARBA00022857"/>
    </source>
</evidence>
<dbReference type="HAMAP" id="MF_01966">
    <property type="entry name" value="NADHX_epimerase"/>
    <property type="match status" value="1"/>
</dbReference>
<dbReference type="GO" id="GO:0110051">
    <property type="term" value="P:metabolite repair"/>
    <property type="evidence" value="ECO:0007669"/>
    <property type="project" value="TreeGrafter"/>
</dbReference>
<comment type="function">
    <text evidence="18">Catalyzes the epimerization of the S- and R-forms of NAD(P)HX, a damaged form of NAD(P)H that is a result of enzymatic or heat-dependent hydration. This is a prerequisite for the S-specific NAD(P)H-hydrate dehydratase to allow the repair of both epimers of NAD(P)HX.</text>
</comment>
<evidence type="ECO:0000256" key="13">
    <source>
        <dbReference type="ARBA" id="ARBA00023268"/>
    </source>
</evidence>
<dbReference type="InterPro" id="IPR000631">
    <property type="entry name" value="CARKD"/>
</dbReference>
<keyword evidence="9 18" id="KW-0630">Potassium</keyword>
<keyword evidence="23" id="KW-0418">Kinase</keyword>
<evidence type="ECO:0000256" key="17">
    <source>
        <dbReference type="HAMAP-Rule" id="MF_01965"/>
    </source>
</evidence>
<comment type="similarity">
    <text evidence="4 19">In the C-terminal section; belongs to the NnrD/CARKD family.</text>
</comment>
<feature type="binding site" evidence="18">
    <location>
        <position position="161"/>
    </location>
    <ligand>
        <name>K(+)</name>
        <dbReference type="ChEBI" id="CHEBI:29103"/>
    </ligand>
</feature>
<keyword evidence="12 17" id="KW-0456">Lyase</keyword>
<evidence type="ECO:0000256" key="2">
    <source>
        <dbReference type="ARBA" id="ARBA00000909"/>
    </source>
</evidence>
<dbReference type="EC" id="5.1.99.6" evidence="19"/>
<evidence type="ECO:0000256" key="14">
    <source>
        <dbReference type="ARBA" id="ARBA00025153"/>
    </source>
</evidence>
<dbReference type="SUPFAM" id="SSF53613">
    <property type="entry name" value="Ribokinase-like"/>
    <property type="match status" value="1"/>
</dbReference>
<feature type="binding site" evidence="18">
    <location>
        <position position="64"/>
    </location>
    <ligand>
        <name>K(+)</name>
        <dbReference type="ChEBI" id="CHEBI:29103"/>
    </ligand>
</feature>
<evidence type="ECO:0000256" key="12">
    <source>
        <dbReference type="ARBA" id="ARBA00023239"/>
    </source>
</evidence>
<dbReference type="InterPro" id="IPR030677">
    <property type="entry name" value="Nnr"/>
</dbReference>
<comment type="cofactor">
    <cofactor evidence="18 19">
        <name>K(+)</name>
        <dbReference type="ChEBI" id="CHEBI:29103"/>
    </cofactor>
    <text evidence="18 19">Binds 1 potassium ion per subunit.</text>
</comment>
<keyword evidence="11 18" id="KW-0413">Isomerase</keyword>
<dbReference type="HAMAP" id="MF_01965">
    <property type="entry name" value="NADHX_dehydratase"/>
    <property type="match status" value="1"/>
</dbReference>
<evidence type="ECO:0000256" key="4">
    <source>
        <dbReference type="ARBA" id="ARBA00009524"/>
    </source>
</evidence>
<dbReference type="EMBL" id="FOLM01000001">
    <property type="protein sequence ID" value="SFB83494.1"/>
    <property type="molecule type" value="Genomic_DNA"/>
</dbReference>
<dbReference type="STRING" id="910347.SAMN05421773_101191"/>
<evidence type="ECO:0000313" key="23">
    <source>
        <dbReference type="EMBL" id="SFB83494.1"/>
    </source>
</evidence>
<dbReference type="InterPro" id="IPR004443">
    <property type="entry name" value="YjeF_N_dom"/>
</dbReference>